<sequence length="416" mass="47321">MNRNGFHSFPHKPAMDQGSSPSPSSAVSTCSNERDEEKKPHESSTQFPAELQFYVDNVDELSAKPRPICAVELRNTGRLELLVSTIDDMMTNNIKKLKFELRFHGPLDVFRAKKQTVTVNLQVWTTNAQPLVQSTRTMYNSQTVTITPCIDAYRDFATGFPDDTLVCDLRIQAINDADPSRPITPLPAVPQLLNDQNTSDVVFRVGGRRIFAHKAMLKGGSVYFERMFQGRFAETSAGDVTVDAHCEIDIQDFDYDTFTAFLLYLYTGRTSFPGLKVKPQELHRVSDKYLVDGLKLAAEKLIVADLTPENVGTYLFLYAANHKRLCELVVQFVAFNWSRVSMTSEWREERMRYMEDLAKDNLMSMLMDALARYASRDLENNTDGKDQAPDRSHSGLLPFHPSRQNQRMSAWRNLYA</sequence>
<evidence type="ECO:0000259" key="2">
    <source>
        <dbReference type="PROSITE" id="PS50097"/>
    </source>
</evidence>
<feature type="compositionally biased region" description="Basic and acidic residues" evidence="1">
    <location>
        <begin position="32"/>
        <end position="42"/>
    </location>
</feature>
<evidence type="ECO:0000313" key="3">
    <source>
        <dbReference type="EMBL" id="RUS35007.1"/>
    </source>
</evidence>
<dbReference type="AlphaFoldDB" id="A0A433QYZ8"/>
<protein>
    <recommendedName>
        <fullName evidence="2">BTB domain-containing protein</fullName>
    </recommendedName>
</protein>
<feature type="domain" description="BTB" evidence="2">
    <location>
        <begin position="199"/>
        <end position="274"/>
    </location>
</feature>
<feature type="region of interest" description="Disordered" evidence="1">
    <location>
        <begin position="1"/>
        <end position="46"/>
    </location>
</feature>
<comment type="caution">
    <text evidence="3">The sequence shown here is derived from an EMBL/GenBank/DDBJ whole genome shotgun (WGS) entry which is preliminary data.</text>
</comment>
<dbReference type="CDD" id="cd18186">
    <property type="entry name" value="BTB_POZ_ZBTB_KLHL-like"/>
    <property type="match status" value="1"/>
</dbReference>
<keyword evidence="4" id="KW-1185">Reference proteome</keyword>
<dbReference type="Gene3D" id="3.30.710.10">
    <property type="entry name" value="Potassium Channel Kv1.1, Chain A"/>
    <property type="match status" value="1"/>
</dbReference>
<evidence type="ECO:0000256" key="1">
    <source>
        <dbReference type="SAM" id="MobiDB-lite"/>
    </source>
</evidence>
<proteinExistence type="predicted"/>
<dbReference type="Pfam" id="PF00651">
    <property type="entry name" value="BTB"/>
    <property type="match status" value="1"/>
</dbReference>
<feature type="region of interest" description="Disordered" evidence="1">
    <location>
        <begin position="379"/>
        <end position="401"/>
    </location>
</feature>
<dbReference type="PANTHER" id="PTHR24413">
    <property type="entry name" value="SPECKLE-TYPE POZ PROTEIN"/>
    <property type="match status" value="1"/>
</dbReference>
<dbReference type="PROSITE" id="PS50097">
    <property type="entry name" value="BTB"/>
    <property type="match status" value="1"/>
</dbReference>
<evidence type="ECO:0000313" key="4">
    <source>
        <dbReference type="Proteomes" id="UP000274822"/>
    </source>
</evidence>
<dbReference type="InterPro" id="IPR000210">
    <property type="entry name" value="BTB/POZ_dom"/>
</dbReference>
<dbReference type="EMBL" id="RBNJ01000257">
    <property type="protein sequence ID" value="RUS35007.1"/>
    <property type="molecule type" value="Genomic_DNA"/>
</dbReference>
<organism evidence="3 4">
    <name type="scientific">Jimgerdemannia flammicorona</name>
    <dbReference type="NCBI Taxonomy" id="994334"/>
    <lineage>
        <taxon>Eukaryota</taxon>
        <taxon>Fungi</taxon>
        <taxon>Fungi incertae sedis</taxon>
        <taxon>Mucoromycota</taxon>
        <taxon>Mucoromycotina</taxon>
        <taxon>Endogonomycetes</taxon>
        <taxon>Endogonales</taxon>
        <taxon>Endogonaceae</taxon>
        <taxon>Jimgerdemannia</taxon>
    </lineage>
</organism>
<reference evidence="3 4" key="1">
    <citation type="journal article" date="2018" name="New Phytol.">
        <title>Phylogenomics of Endogonaceae and evolution of mycorrhizas within Mucoromycota.</title>
        <authorList>
            <person name="Chang Y."/>
            <person name="Desiro A."/>
            <person name="Na H."/>
            <person name="Sandor L."/>
            <person name="Lipzen A."/>
            <person name="Clum A."/>
            <person name="Barry K."/>
            <person name="Grigoriev I.V."/>
            <person name="Martin F.M."/>
            <person name="Stajich J.E."/>
            <person name="Smith M.E."/>
            <person name="Bonito G."/>
            <person name="Spatafora J.W."/>
        </authorList>
    </citation>
    <scope>NUCLEOTIDE SEQUENCE [LARGE SCALE GENOMIC DNA]</scope>
    <source>
        <strain evidence="3 4">AD002</strain>
    </source>
</reference>
<dbReference type="SMART" id="SM00225">
    <property type="entry name" value="BTB"/>
    <property type="match status" value="1"/>
</dbReference>
<dbReference type="SUPFAM" id="SSF54695">
    <property type="entry name" value="POZ domain"/>
    <property type="match status" value="1"/>
</dbReference>
<name>A0A433QYZ8_9FUNG</name>
<dbReference type="InterPro" id="IPR011333">
    <property type="entry name" value="SKP1/BTB/POZ_sf"/>
</dbReference>
<dbReference type="Proteomes" id="UP000274822">
    <property type="component" value="Unassembled WGS sequence"/>
</dbReference>
<feature type="compositionally biased region" description="Basic and acidic residues" evidence="1">
    <location>
        <begin position="379"/>
        <end position="393"/>
    </location>
</feature>
<gene>
    <name evidence="3" type="ORF">BC938DRAFT_476990</name>
</gene>
<accession>A0A433QYZ8</accession>